<evidence type="ECO:0000256" key="2">
    <source>
        <dbReference type="ARBA" id="ARBA00008837"/>
    </source>
</evidence>
<comment type="caution">
    <text evidence="3">The sequence shown here is derived from an EMBL/GenBank/DDBJ whole genome shotgun (WGS) entry which is preliminary data.</text>
</comment>
<dbReference type="AlphaFoldDB" id="A0A9P8C4Z3"/>
<accession>A0A9P8C4Z3</accession>
<dbReference type="PANTHER" id="PTHR16184">
    <property type="entry name" value="ELONGATOR COMPLEX PROTEIN 6"/>
    <property type="match status" value="1"/>
</dbReference>
<sequence length="279" mass="30294">MSSKIPPPLEPYLALPPEASLVLLTSVLGASTNWLVLRYLHRALIHDGAASLPSADEGAGVVLVSFMRDFTFWRENAKRMGLDLENLSTKRRFACVDGLTGLFLPTQQEASGRTAEYVLGSPSLSDVSRVIRNAVRSLQSPPGSKSKVLLVIDQPDLILATTGDEIGPVHLGNVLLDLREEVHSMLVTLSADAPSALAQQTRLEIDHAAFLLSVAHQADMTLSLRRLDSGTARDVSGVIRITTGEGQCENDRLQKRVEERELLYFVGGDGGVKVFERGQ</sequence>
<evidence type="ECO:0000313" key="4">
    <source>
        <dbReference type="Proteomes" id="UP000824998"/>
    </source>
</evidence>
<dbReference type="GO" id="GO:0033588">
    <property type="term" value="C:elongator holoenzyme complex"/>
    <property type="evidence" value="ECO:0007669"/>
    <property type="project" value="InterPro"/>
</dbReference>
<dbReference type="InterPro" id="IPR027417">
    <property type="entry name" value="P-loop_NTPase"/>
</dbReference>
<evidence type="ECO:0008006" key="5">
    <source>
        <dbReference type="Google" id="ProtNLM"/>
    </source>
</evidence>
<gene>
    <name evidence="3" type="ORF">BJ875DRAFT_442008</name>
</gene>
<dbReference type="Gene3D" id="3.40.50.300">
    <property type="entry name" value="P-loop containing nucleotide triphosphate hydrolases"/>
    <property type="match status" value="1"/>
</dbReference>
<name>A0A9P8C4Z3_9HELO</name>
<comment type="pathway">
    <text evidence="1">tRNA modification; 5-methoxycarbonylmethyl-2-thiouridine-tRNA biosynthesis.</text>
</comment>
<comment type="similarity">
    <text evidence="2">Belongs to the ELP6 family.</text>
</comment>
<dbReference type="GO" id="GO:0002098">
    <property type="term" value="P:tRNA wobble uridine modification"/>
    <property type="evidence" value="ECO:0007669"/>
    <property type="project" value="InterPro"/>
</dbReference>
<dbReference type="InterPro" id="IPR018627">
    <property type="entry name" value="ELP6"/>
</dbReference>
<evidence type="ECO:0000256" key="1">
    <source>
        <dbReference type="ARBA" id="ARBA00005043"/>
    </source>
</evidence>
<keyword evidence="4" id="KW-1185">Reference proteome</keyword>
<organism evidence="3 4">
    <name type="scientific">Amylocarpus encephaloides</name>
    <dbReference type="NCBI Taxonomy" id="45428"/>
    <lineage>
        <taxon>Eukaryota</taxon>
        <taxon>Fungi</taxon>
        <taxon>Dikarya</taxon>
        <taxon>Ascomycota</taxon>
        <taxon>Pezizomycotina</taxon>
        <taxon>Leotiomycetes</taxon>
        <taxon>Helotiales</taxon>
        <taxon>Helotiales incertae sedis</taxon>
        <taxon>Amylocarpus</taxon>
    </lineage>
</organism>
<protein>
    <recommendedName>
        <fullName evidence="5">Elongator complex protein 6</fullName>
    </recommendedName>
</protein>
<dbReference type="Proteomes" id="UP000824998">
    <property type="component" value="Unassembled WGS sequence"/>
</dbReference>
<proteinExistence type="inferred from homology"/>
<dbReference type="PANTHER" id="PTHR16184:SF6">
    <property type="entry name" value="ELONGATOR COMPLEX PROTEIN 6"/>
    <property type="match status" value="1"/>
</dbReference>
<evidence type="ECO:0000313" key="3">
    <source>
        <dbReference type="EMBL" id="KAG9233685.1"/>
    </source>
</evidence>
<dbReference type="EMBL" id="MU251490">
    <property type="protein sequence ID" value="KAG9233685.1"/>
    <property type="molecule type" value="Genomic_DNA"/>
</dbReference>
<dbReference type="OrthoDB" id="9995306at2759"/>
<reference evidence="3" key="1">
    <citation type="journal article" date="2021" name="IMA Fungus">
        <title>Genomic characterization of three marine fungi, including Emericellopsis atlantica sp. nov. with signatures of a generalist lifestyle and marine biomass degradation.</title>
        <authorList>
            <person name="Hagestad O.C."/>
            <person name="Hou L."/>
            <person name="Andersen J.H."/>
            <person name="Hansen E.H."/>
            <person name="Altermark B."/>
            <person name="Li C."/>
            <person name="Kuhnert E."/>
            <person name="Cox R.J."/>
            <person name="Crous P.W."/>
            <person name="Spatafora J.W."/>
            <person name="Lail K."/>
            <person name="Amirebrahimi M."/>
            <person name="Lipzen A."/>
            <person name="Pangilinan J."/>
            <person name="Andreopoulos W."/>
            <person name="Hayes R.D."/>
            <person name="Ng V."/>
            <person name="Grigoriev I.V."/>
            <person name="Jackson S.A."/>
            <person name="Sutton T.D.S."/>
            <person name="Dobson A.D.W."/>
            <person name="Rama T."/>
        </authorList>
    </citation>
    <scope>NUCLEOTIDE SEQUENCE</scope>
    <source>
        <strain evidence="3">TRa018bII</strain>
    </source>
</reference>
<dbReference type="Pfam" id="PF09807">
    <property type="entry name" value="ELP6"/>
    <property type="match status" value="1"/>
</dbReference>
<dbReference type="CDD" id="cd19495">
    <property type="entry name" value="Elp6"/>
    <property type="match status" value="1"/>
</dbReference>